<dbReference type="EMBL" id="JNVN01002315">
    <property type="protein sequence ID" value="KHJ32130.1"/>
    <property type="molecule type" value="Genomic_DNA"/>
</dbReference>
<accession>A0A0B1P470</accession>
<evidence type="ECO:0000256" key="10">
    <source>
        <dbReference type="ARBA" id="ARBA00023136"/>
    </source>
</evidence>
<evidence type="ECO:0000256" key="2">
    <source>
        <dbReference type="ARBA" id="ARBA00004922"/>
    </source>
</evidence>
<keyword evidence="10 14" id="KW-0472">Membrane</keyword>
<feature type="transmembrane region" description="Helical" evidence="14">
    <location>
        <begin position="395"/>
        <end position="413"/>
    </location>
</feature>
<keyword evidence="7 14" id="KW-0812">Transmembrane</keyword>
<evidence type="ECO:0000256" key="12">
    <source>
        <dbReference type="ARBA" id="ARBA00049506"/>
    </source>
</evidence>
<sequence>MKKLTGPLNPRPQYHKLVGDFLCGVHPWSHNAASIILLADALLCCLIIFKVSYTEIDWTAYMEQIEMVVRGERDYTKIKGGTGPLVYPAAHVYIYWILYQTTSQGKNILLAQVLFGFLYVATITIVMACYKQAKAPVYIFPMLVLSKRLHSIFLLRLFNDCFAVFFLWVAIYLFQRKRHTLASLAYSLGLGIKMSLLLPFPAIGVILFLTKGVLGSLIQIWLIIQLQLILAIPFISSNAIGYFNKAFEFSRTFNFKWTVNWRFLGEKIFLDRKFSIALLIGHLCTVVTFALSRWLRPNQEPVRGVIRNLLKLQVSFGKSQSAISSRADPNFILTTILSANAIGFLFARSLHYQFFAYIALGSPFLFWRAGLHPTLQYFLWALQEWAWNVYPSTHLSSTVVVSIQFFILVSIWWSTRKDLNCLRNDTLALKKSS</sequence>
<evidence type="ECO:0000256" key="3">
    <source>
        <dbReference type="ARBA" id="ARBA00011964"/>
    </source>
</evidence>
<dbReference type="GO" id="GO:0006488">
    <property type="term" value="P:dolichol-linked oligosaccharide biosynthetic process"/>
    <property type="evidence" value="ECO:0007669"/>
    <property type="project" value="EnsemblFungi"/>
</dbReference>
<dbReference type="STRING" id="52586.A0A0B1P470"/>
<keyword evidence="6 14" id="KW-0808">Transferase</keyword>
<evidence type="ECO:0000256" key="8">
    <source>
        <dbReference type="ARBA" id="ARBA00022824"/>
    </source>
</evidence>
<comment type="similarity">
    <text evidence="13">Belongs to the glycosyltransferase ALG3 family.</text>
</comment>
<comment type="function">
    <text evidence="11 14">Dol-P-Man:Man(5)GlcNAc(2)-PP-Dol alpha-1,3-mannosyltransferase that operates in the biosynthetic pathway of dolichol-linked oligosaccharides, the glycan precursors employed in protein asparagine (N)-glycosylation. The assembly of dolichol-linked oligosaccharides begins on the cytosolic side of the endoplasmic reticulum membrane and finishes in its lumen. The sequential addition of sugars to dolichol pyrophosphate produces dolichol-linked oligosaccharides containing fourteen sugars, including two GlcNAcs, nine mannoses and three glucoses. Once assembled, the oligosaccharide is transferred from the lipid to nascent proteins by oligosaccharyltransferases. In the lumen of the endoplasmic reticulum, adds the first dolichyl beta-D-mannosyl phosphate derived mannose in an alpha-1,3 linkage to Man(5)GlcNAc(2)-PP-dolichol to produce Man(6)GlcNAc(2)-PP-dolichol.</text>
</comment>
<evidence type="ECO:0000256" key="7">
    <source>
        <dbReference type="ARBA" id="ARBA00022692"/>
    </source>
</evidence>
<feature type="transmembrane region" description="Helical" evidence="14">
    <location>
        <begin position="153"/>
        <end position="174"/>
    </location>
</feature>
<feature type="transmembrane region" description="Helical" evidence="14">
    <location>
        <begin position="186"/>
        <end position="208"/>
    </location>
</feature>
<evidence type="ECO:0000256" key="1">
    <source>
        <dbReference type="ARBA" id="ARBA00004477"/>
    </source>
</evidence>
<gene>
    <name evidence="15" type="ORF">EV44_g5210</name>
</gene>
<keyword evidence="9 14" id="KW-1133">Transmembrane helix</keyword>
<comment type="catalytic activity">
    <reaction evidence="12 14">
        <text>an alpha-D-Man-(1-&gt;2)-alpha-D-Man-(1-&gt;2)-alpha-D-Man-(1-&gt;3)-[alpha-D-Man-(1-&gt;6)]-beta-D-Man-(1-&gt;4)-beta-D-GlcNAc-(1-&gt;4)-alpha-D-GlcNAc-diphospho-di-trans,poly-cis-dolichol + a di-trans,poly-cis-dolichyl beta-D-mannosyl phosphate = an alpha-D-Man-(1-&gt;2)-alpha-D-Man-(1-&gt;2)-alpha-D-Man-(1-&gt;3)-[alpha-D-Man-(1-&gt;3)-alpha-D-Man-(1-&gt;6)]-beta-D-Man-(1-&gt;4)-beta-D-GlcNAc-(1-&gt;4)-alpha-D-GlcNAc-diphospho-di-trans,poly-cis-dolichol + a di-trans,poly-cis-dolichyl phosphate + H(+)</text>
        <dbReference type="Rhea" id="RHEA:29527"/>
        <dbReference type="Rhea" id="RHEA-COMP:19498"/>
        <dbReference type="Rhea" id="RHEA-COMP:19501"/>
        <dbReference type="Rhea" id="RHEA-COMP:19516"/>
        <dbReference type="Rhea" id="RHEA-COMP:19517"/>
        <dbReference type="ChEBI" id="CHEBI:15378"/>
        <dbReference type="ChEBI" id="CHEBI:57683"/>
        <dbReference type="ChEBI" id="CHEBI:58211"/>
        <dbReference type="ChEBI" id="CHEBI:132515"/>
        <dbReference type="ChEBI" id="CHEBI:132516"/>
        <dbReference type="EC" id="2.4.1.258"/>
    </reaction>
    <physiologicalReaction direction="left-to-right" evidence="12 14">
        <dbReference type="Rhea" id="RHEA:29528"/>
    </physiologicalReaction>
</comment>
<keyword evidence="16" id="KW-1185">Reference proteome</keyword>
<dbReference type="GO" id="GO:0018279">
    <property type="term" value="P:protein N-linked glycosylation via asparagine"/>
    <property type="evidence" value="ECO:0007669"/>
    <property type="project" value="EnsemblFungi"/>
</dbReference>
<proteinExistence type="inferred from homology"/>
<evidence type="ECO:0000256" key="14">
    <source>
        <dbReference type="RuleBase" id="RU364047"/>
    </source>
</evidence>
<feature type="transmembrane region" description="Helical" evidence="14">
    <location>
        <begin position="108"/>
        <end position="133"/>
    </location>
</feature>
<keyword evidence="8 14" id="KW-0256">Endoplasmic reticulum</keyword>
<dbReference type="PANTHER" id="PTHR12646:SF0">
    <property type="entry name" value="DOL-P-MAN:MAN(5)GLCNAC(2)-PP-DOL ALPHA-1,3-MANNOSYLTRANSFERASE"/>
    <property type="match status" value="1"/>
</dbReference>
<evidence type="ECO:0000313" key="16">
    <source>
        <dbReference type="Proteomes" id="UP000030854"/>
    </source>
</evidence>
<comment type="subcellular location">
    <subcellularLocation>
        <location evidence="1 14">Endoplasmic reticulum membrane</location>
        <topology evidence="1 14">Multi-pass membrane protein</topology>
    </subcellularLocation>
</comment>
<reference evidence="15 16" key="1">
    <citation type="journal article" date="2014" name="BMC Genomics">
        <title>Adaptive genomic structural variation in the grape powdery mildew pathogen, Erysiphe necator.</title>
        <authorList>
            <person name="Jones L."/>
            <person name="Riaz S."/>
            <person name="Morales-Cruz A."/>
            <person name="Amrine K.C."/>
            <person name="McGuire B."/>
            <person name="Gubler W.D."/>
            <person name="Walker M.A."/>
            <person name="Cantu D."/>
        </authorList>
    </citation>
    <scope>NUCLEOTIDE SEQUENCE [LARGE SCALE GENOMIC DNA]</scope>
    <source>
        <strain evidence="16">c</strain>
    </source>
</reference>
<dbReference type="InterPro" id="IPR007873">
    <property type="entry name" value="Glycosyltransferase_ALG3"/>
</dbReference>
<evidence type="ECO:0000256" key="9">
    <source>
        <dbReference type="ARBA" id="ARBA00022989"/>
    </source>
</evidence>
<dbReference type="AlphaFoldDB" id="A0A0B1P470"/>
<name>A0A0B1P470_UNCNE</name>
<feature type="transmembrane region" description="Helical" evidence="14">
    <location>
        <begin position="274"/>
        <end position="295"/>
    </location>
</feature>
<evidence type="ECO:0000256" key="11">
    <source>
        <dbReference type="ARBA" id="ARBA00044743"/>
    </source>
</evidence>
<feature type="transmembrane region" description="Helical" evidence="14">
    <location>
        <begin position="32"/>
        <end position="53"/>
    </location>
</feature>
<comment type="caution">
    <text evidence="15">The sequence shown here is derived from an EMBL/GenBank/DDBJ whole genome shotgun (WGS) entry which is preliminary data.</text>
</comment>
<evidence type="ECO:0000256" key="5">
    <source>
        <dbReference type="ARBA" id="ARBA00022676"/>
    </source>
</evidence>
<keyword evidence="5 14" id="KW-0328">Glycosyltransferase</keyword>
<dbReference type="GO" id="GO:0052925">
    <property type="term" value="F:dol-P-Man:Man(5)GlcNAc(2)-PP-Dol alpha-1,3-mannosyltransferase activity"/>
    <property type="evidence" value="ECO:0007669"/>
    <property type="project" value="UniProtKB-EC"/>
</dbReference>
<feature type="transmembrane region" description="Helical" evidence="14">
    <location>
        <begin position="331"/>
        <end position="347"/>
    </location>
</feature>
<dbReference type="UniPathway" id="UPA00378"/>
<evidence type="ECO:0000256" key="4">
    <source>
        <dbReference type="ARBA" id="ARBA00015561"/>
    </source>
</evidence>
<dbReference type="GO" id="GO:0005789">
    <property type="term" value="C:endoplasmic reticulum membrane"/>
    <property type="evidence" value="ECO:0007669"/>
    <property type="project" value="UniProtKB-SubCell"/>
</dbReference>
<feature type="transmembrane region" description="Helical" evidence="14">
    <location>
        <begin position="354"/>
        <end position="375"/>
    </location>
</feature>
<protein>
    <recommendedName>
        <fullName evidence="4 14">Dol-P-Man:Man(5)GlcNAc(2)-PP-Dol alpha-1,3-mannosyltransferase</fullName>
        <ecNumber evidence="3 14">2.4.1.258</ecNumber>
    </recommendedName>
    <alternativeName>
        <fullName evidence="14">Dol-P-Man-dependent alpha(1-3)-mannosyltransferase</fullName>
    </alternativeName>
</protein>
<dbReference type="HOGENOM" id="CLU_035382_3_0_1"/>
<dbReference type="EC" id="2.4.1.258" evidence="3 14"/>
<dbReference type="PANTHER" id="PTHR12646">
    <property type="entry name" value="NOT56 - RELATED"/>
    <property type="match status" value="1"/>
</dbReference>
<feature type="transmembrane region" description="Helical" evidence="14">
    <location>
        <begin position="220"/>
        <end position="243"/>
    </location>
</feature>
<comment type="pathway">
    <text evidence="2 14">Protein modification; protein glycosylation.</text>
</comment>
<organism evidence="15 16">
    <name type="scientific">Uncinula necator</name>
    <name type="common">Grape powdery mildew</name>
    <dbReference type="NCBI Taxonomy" id="52586"/>
    <lineage>
        <taxon>Eukaryota</taxon>
        <taxon>Fungi</taxon>
        <taxon>Dikarya</taxon>
        <taxon>Ascomycota</taxon>
        <taxon>Pezizomycotina</taxon>
        <taxon>Leotiomycetes</taxon>
        <taxon>Erysiphales</taxon>
        <taxon>Erysiphaceae</taxon>
        <taxon>Erysiphe</taxon>
    </lineage>
</organism>
<evidence type="ECO:0000256" key="6">
    <source>
        <dbReference type="ARBA" id="ARBA00022679"/>
    </source>
</evidence>
<dbReference type="Proteomes" id="UP000030854">
    <property type="component" value="Unassembled WGS sequence"/>
</dbReference>
<dbReference type="OMA" id="PERYGIH"/>
<evidence type="ECO:0000313" key="15">
    <source>
        <dbReference type="EMBL" id="KHJ32130.1"/>
    </source>
</evidence>
<evidence type="ECO:0000256" key="13">
    <source>
        <dbReference type="ARBA" id="ARBA00093457"/>
    </source>
</evidence>
<dbReference type="Pfam" id="PF05208">
    <property type="entry name" value="ALG3"/>
    <property type="match status" value="1"/>
</dbReference>